<feature type="region of interest" description="Disordered" evidence="2">
    <location>
        <begin position="801"/>
        <end position="821"/>
    </location>
</feature>
<reference evidence="4 5" key="1">
    <citation type="submission" date="2020-01" db="EMBL/GenBank/DDBJ databases">
        <title>Draft genome sequence of Aspergillus udagawae IFM 46972.</title>
        <authorList>
            <person name="Takahashi H."/>
            <person name="Yaguchi T."/>
        </authorList>
    </citation>
    <scope>NUCLEOTIDE SEQUENCE [LARGE SCALE GENOMIC DNA]</scope>
    <source>
        <strain evidence="4 5">IFM 46972</strain>
    </source>
</reference>
<dbReference type="Gene3D" id="2.30.60.10">
    <property type="entry name" value="Cyanovirin-N"/>
    <property type="match status" value="2"/>
</dbReference>
<dbReference type="InterPro" id="IPR036673">
    <property type="entry name" value="Cyanovirin-N_sf"/>
</dbReference>
<proteinExistence type="predicted"/>
<dbReference type="SUPFAM" id="SSF51322">
    <property type="entry name" value="Cyanovirin-N"/>
    <property type="match status" value="1"/>
</dbReference>
<sequence>MVFGSASRDIYLRQEGLPLSLCATCKVGDDDEWKYSEISIDRNLGLASDGKFDITGCFMGSRLGWTNIMKPGTLQLKGTVMYGTLIDELGGHEMSICLDLFIDNDRGTLKKRIPPNDIYSSVLGLKLDPNTAVLSGYCLGHDGKLHYSELPLDEHFVNDNGIIKRQEGGDFASTATNIYLDNNWVLCADLLQYNPKGHYNSVEIEFAQYVHIEDGKFVMDDPAGLFDLRGPIMRFLEDIPVDEAKRAVAECTYSTLVTAGAIVGFALTGPIGASIGSAFGSMLGLGARAAIGCSINDPNLRNQVTTISTFQILMVGVSVALALPIGMITAGLTEALEEGLFEDGIIARALETAISKGDENLGKFGLQSVGIDEVKAYITHPLFDQSCYSLVLLLHRIIMKIVDVIQDDLAQGKSNEEIEADIRKLYGDDDSDGPNPLNDITLAVKRAVTTASNKALQDAALEVENAVQGVAHDAAQAAVQEAIQEAVQEVGQEAAKELLQDAGESSALLDVEGAAQAAVDKWVLSIKMAAQDPAANGGGQPRDPVRTFLEVMPDIKKARDGAAQLVKDSTASLEKELENAKDTARKPFQGAAEDAASKAAGAAALIANLVSEVKAAATAEEPVAIALAAEQVDEAMRKAVQDATLAVKQKAAGEAQDAAQDFKEAVHKAVQRVKDAKQEVQKAVQVAIPMIEGTAAVTLQQAANDEAFNEERSGLPNWDDVERAARAAVPGAVQDATQSIQTIADTALRKALQELQAGQEVQNLVRKAAQDAVEDAVAEIPQVVQDSVADAVAAAKEYYERPFGEDPHPGSHGMQPGRVPI</sequence>
<gene>
    <name evidence="4" type="ORF">IFM46972_00516</name>
</gene>
<dbReference type="PANTHER" id="PTHR42076">
    <property type="entry name" value="CYANOVIRIN-N HOMOLOG"/>
    <property type="match status" value="1"/>
</dbReference>
<dbReference type="EMBL" id="BLKC01000002">
    <property type="protein sequence ID" value="GFF22961.1"/>
    <property type="molecule type" value="Genomic_DNA"/>
</dbReference>
<dbReference type="InterPro" id="IPR011058">
    <property type="entry name" value="Cyanovirin-N"/>
</dbReference>
<name>A0A8H3MZU1_9EURO</name>
<organism evidence="4 5">
    <name type="scientific">Aspergillus udagawae</name>
    <dbReference type="NCBI Taxonomy" id="91492"/>
    <lineage>
        <taxon>Eukaryota</taxon>
        <taxon>Fungi</taxon>
        <taxon>Dikarya</taxon>
        <taxon>Ascomycota</taxon>
        <taxon>Pezizomycotina</taxon>
        <taxon>Eurotiomycetes</taxon>
        <taxon>Eurotiomycetidae</taxon>
        <taxon>Eurotiales</taxon>
        <taxon>Aspergillaceae</taxon>
        <taxon>Aspergillus</taxon>
        <taxon>Aspergillus subgen. Fumigati</taxon>
    </lineage>
</organism>
<keyword evidence="1" id="KW-0175">Coiled coil</keyword>
<dbReference type="AlphaFoldDB" id="A0A8H3MZU1"/>
<feature type="coiled-coil region" evidence="1">
    <location>
        <begin position="659"/>
        <end position="686"/>
    </location>
</feature>
<evidence type="ECO:0000259" key="3">
    <source>
        <dbReference type="Pfam" id="PF08881"/>
    </source>
</evidence>
<protein>
    <recommendedName>
        <fullName evidence="3">Cyanovirin-N domain-containing protein</fullName>
    </recommendedName>
</protein>
<comment type="caution">
    <text evidence="4">The sequence shown here is derived from an EMBL/GenBank/DDBJ whole genome shotgun (WGS) entry which is preliminary data.</text>
</comment>
<dbReference type="Pfam" id="PF08881">
    <property type="entry name" value="CVNH"/>
    <property type="match status" value="1"/>
</dbReference>
<evidence type="ECO:0000256" key="2">
    <source>
        <dbReference type="SAM" id="MobiDB-lite"/>
    </source>
</evidence>
<dbReference type="Proteomes" id="UP000465221">
    <property type="component" value="Unassembled WGS sequence"/>
</dbReference>
<dbReference type="PANTHER" id="PTHR42076:SF1">
    <property type="entry name" value="CYANOVIRIN-N DOMAIN-CONTAINING PROTEIN"/>
    <property type="match status" value="1"/>
</dbReference>
<evidence type="ECO:0000256" key="1">
    <source>
        <dbReference type="SAM" id="Coils"/>
    </source>
</evidence>
<accession>A0A8H3MZU1</accession>
<feature type="domain" description="Cyanovirin-N" evidence="3">
    <location>
        <begin position="130"/>
        <end position="217"/>
    </location>
</feature>
<evidence type="ECO:0000313" key="4">
    <source>
        <dbReference type="EMBL" id="GFF22961.1"/>
    </source>
</evidence>
<evidence type="ECO:0000313" key="5">
    <source>
        <dbReference type="Proteomes" id="UP000465221"/>
    </source>
</evidence>